<protein>
    <recommendedName>
        <fullName evidence="9">SH3 domain signaling protein</fullName>
    </recommendedName>
</protein>
<dbReference type="GO" id="GO:0097320">
    <property type="term" value="P:plasma membrane tubulation"/>
    <property type="evidence" value="ECO:0007669"/>
    <property type="project" value="TreeGrafter"/>
</dbReference>
<feature type="compositionally biased region" description="Pro residues" evidence="4">
    <location>
        <begin position="343"/>
        <end position="352"/>
    </location>
</feature>
<dbReference type="InterPro" id="IPR027267">
    <property type="entry name" value="AH/BAR_dom_sf"/>
</dbReference>
<feature type="compositionally biased region" description="Polar residues" evidence="4">
    <location>
        <begin position="315"/>
        <end position="326"/>
    </location>
</feature>
<dbReference type="FunFam" id="2.30.30.40:FF:000100">
    <property type="entry name" value="SH3 domain-containing YSC84-like protein 1"/>
    <property type="match status" value="1"/>
</dbReference>
<dbReference type="AlphaFoldDB" id="A0A9P4HSN7"/>
<feature type="compositionally biased region" description="Polar residues" evidence="4">
    <location>
        <begin position="368"/>
        <end position="397"/>
    </location>
</feature>
<keyword evidence="1 2" id="KW-0728">SH3 domain</keyword>
<accession>A0A9P4HSN7</accession>
<dbReference type="GO" id="GO:0051666">
    <property type="term" value="P:actin cortical patch localization"/>
    <property type="evidence" value="ECO:0007669"/>
    <property type="project" value="InterPro"/>
</dbReference>
<evidence type="ECO:0000256" key="3">
    <source>
        <dbReference type="SAM" id="Coils"/>
    </source>
</evidence>
<dbReference type="GO" id="GO:0031097">
    <property type="term" value="C:medial cortex"/>
    <property type="evidence" value="ECO:0007669"/>
    <property type="project" value="TreeGrafter"/>
</dbReference>
<name>A0A9P4HSN7_9PEZI</name>
<evidence type="ECO:0000256" key="4">
    <source>
        <dbReference type="SAM" id="MobiDB-lite"/>
    </source>
</evidence>
<dbReference type="GO" id="GO:0030479">
    <property type="term" value="C:actin cortical patch"/>
    <property type="evidence" value="ECO:0007669"/>
    <property type="project" value="TreeGrafter"/>
</dbReference>
<dbReference type="InterPro" id="IPR036028">
    <property type="entry name" value="SH3-like_dom_sf"/>
</dbReference>
<gene>
    <name evidence="7" type="ORF">K490DRAFT_47008</name>
</gene>
<dbReference type="SMART" id="SM00326">
    <property type="entry name" value="SH3"/>
    <property type="match status" value="1"/>
</dbReference>
<dbReference type="GO" id="GO:0043332">
    <property type="term" value="C:mating projection tip"/>
    <property type="evidence" value="ECO:0007669"/>
    <property type="project" value="TreeGrafter"/>
</dbReference>
<dbReference type="InterPro" id="IPR004148">
    <property type="entry name" value="BAR_dom"/>
</dbReference>
<dbReference type="SUPFAM" id="SSF103657">
    <property type="entry name" value="BAR/IMD domain-like"/>
    <property type="match status" value="1"/>
</dbReference>
<dbReference type="PANTHER" id="PTHR47174:SF2">
    <property type="entry name" value="SH3 DOMAIN SIGNALLING PROTEIN (AFU_ORTHOLOGUE AFUA_5G07670)"/>
    <property type="match status" value="1"/>
</dbReference>
<evidence type="ECO:0000256" key="2">
    <source>
        <dbReference type="PROSITE-ProRule" id="PRU00192"/>
    </source>
</evidence>
<dbReference type="PRINTS" id="PR00499">
    <property type="entry name" value="P67PHOX"/>
</dbReference>
<dbReference type="GO" id="GO:0006897">
    <property type="term" value="P:endocytosis"/>
    <property type="evidence" value="ECO:0007669"/>
    <property type="project" value="InterPro"/>
</dbReference>
<proteinExistence type="predicted"/>
<dbReference type="PROSITE" id="PS50002">
    <property type="entry name" value="SH3"/>
    <property type="match status" value="1"/>
</dbReference>
<dbReference type="InterPro" id="IPR001452">
    <property type="entry name" value="SH3_domain"/>
</dbReference>
<dbReference type="PRINTS" id="PR00452">
    <property type="entry name" value="SH3DOMAIN"/>
</dbReference>
<dbReference type="GO" id="GO:0008289">
    <property type="term" value="F:lipid binding"/>
    <property type="evidence" value="ECO:0007669"/>
    <property type="project" value="TreeGrafter"/>
</dbReference>
<keyword evidence="8" id="KW-1185">Reference proteome</keyword>
<keyword evidence="3" id="KW-0175">Coiled coil</keyword>
<comment type="caution">
    <text evidence="7">The sequence shown here is derived from an EMBL/GenBank/DDBJ whole genome shotgun (WGS) entry which is preliminary data.</text>
</comment>
<dbReference type="PANTHER" id="PTHR47174">
    <property type="entry name" value="BRIDGING INTEGRATOR 3"/>
    <property type="match status" value="1"/>
</dbReference>
<evidence type="ECO:0000259" key="6">
    <source>
        <dbReference type="PROSITE" id="PS51021"/>
    </source>
</evidence>
<feature type="coiled-coil region" evidence="3">
    <location>
        <begin position="141"/>
        <end position="175"/>
    </location>
</feature>
<dbReference type="SUPFAM" id="SSF50044">
    <property type="entry name" value="SH3-domain"/>
    <property type="match status" value="1"/>
</dbReference>
<dbReference type="Gene3D" id="1.20.1270.60">
    <property type="entry name" value="Arfaptin homology (AH) domain/BAR domain"/>
    <property type="match status" value="1"/>
</dbReference>
<reference evidence="7" key="1">
    <citation type="journal article" date="2020" name="Stud. Mycol.">
        <title>101 Dothideomycetes genomes: a test case for predicting lifestyles and emergence of pathogens.</title>
        <authorList>
            <person name="Haridas S."/>
            <person name="Albert R."/>
            <person name="Binder M."/>
            <person name="Bloem J."/>
            <person name="Labutti K."/>
            <person name="Salamov A."/>
            <person name="Andreopoulos B."/>
            <person name="Baker S."/>
            <person name="Barry K."/>
            <person name="Bills G."/>
            <person name="Bluhm B."/>
            <person name="Cannon C."/>
            <person name="Castanera R."/>
            <person name="Culley D."/>
            <person name="Daum C."/>
            <person name="Ezra D."/>
            <person name="Gonzalez J."/>
            <person name="Henrissat B."/>
            <person name="Kuo A."/>
            <person name="Liang C."/>
            <person name="Lipzen A."/>
            <person name="Lutzoni F."/>
            <person name="Magnuson J."/>
            <person name="Mondo S."/>
            <person name="Nolan M."/>
            <person name="Ohm R."/>
            <person name="Pangilinan J."/>
            <person name="Park H.-J."/>
            <person name="Ramirez L."/>
            <person name="Alfaro M."/>
            <person name="Sun H."/>
            <person name="Tritt A."/>
            <person name="Yoshinaga Y."/>
            <person name="Zwiers L.-H."/>
            <person name="Turgeon B."/>
            <person name="Goodwin S."/>
            <person name="Spatafora J."/>
            <person name="Crous P."/>
            <person name="Grigoriev I."/>
        </authorList>
    </citation>
    <scope>NUCLEOTIDE SEQUENCE</scope>
    <source>
        <strain evidence="7">CBS 121410</strain>
    </source>
</reference>
<feature type="region of interest" description="Disordered" evidence="4">
    <location>
        <begin position="311"/>
        <end position="397"/>
    </location>
</feature>
<organism evidence="7 8">
    <name type="scientific">Saccharata proteae CBS 121410</name>
    <dbReference type="NCBI Taxonomy" id="1314787"/>
    <lineage>
        <taxon>Eukaryota</taxon>
        <taxon>Fungi</taxon>
        <taxon>Dikarya</taxon>
        <taxon>Ascomycota</taxon>
        <taxon>Pezizomycotina</taxon>
        <taxon>Dothideomycetes</taxon>
        <taxon>Dothideomycetes incertae sedis</taxon>
        <taxon>Botryosphaeriales</taxon>
        <taxon>Saccharataceae</taxon>
        <taxon>Saccharata</taxon>
    </lineage>
</organism>
<feature type="domain" description="SH3" evidence="5">
    <location>
        <begin position="450"/>
        <end position="509"/>
    </location>
</feature>
<dbReference type="Pfam" id="PF00018">
    <property type="entry name" value="SH3_1"/>
    <property type="match status" value="1"/>
</dbReference>
<evidence type="ECO:0000313" key="8">
    <source>
        <dbReference type="Proteomes" id="UP000799776"/>
    </source>
</evidence>
<sequence>MQRVQRKIGSFMKRSDDEADIGTILAEFKEADLMLGKLVDATKAWRSAWTEILNHQVWMSNEYNNLYSPIVGASEAHDFNGHQPVDTPAATLERATSLKDANYELKSDMMEEIGMIEQRLVRPAREAKESIKPLFKTIKHREDRKLDYERYKSRVDSLEKKVNRSARDDASLEKQQIDLERATTDYENADFHIRQRLPPVTRAILSLLPHLLDTTILIQNHILGNLYTVQHEYCEHYGFPSPAPEMEEVVAIFDGSFTPLRKEIETGFNLLSSTKVVHQPMNLPDKSHSTLTGLNLRNHASTGITAGRSKFANARGSTGSSPQPTQGRLEGPPSHQMIEAPQSPDPHQPPPVDLASRPKIPSGKPRVPSSSNLSPYDGNATPSWQRRPSTASSAVSNGSDYFVGRPASSTSSTPGGGNLVATPLQGLAAGIGNKKKPPPPPPKKKFDTHQRDEFVVAVYDFDATQHGDLSFREGDRIKIIKKTPNTQDWWEGELRGAKGSFPANYCQAG</sequence>
<evidence type="ECO:0008006" key="9">
    <source>
        <dbReference type="Google" id="ProtNLM"/>
    </source>
</evidence>
<dbReference type="Pfam" id="PF03114">
    <property type="entry name" value="BAR"/>
    <property type="match status" value="1"/>
</dbReference>
<dbReference type="GO" id="GO:1990528">
    <property type="term" value="C:Rvs161p-Rvs167p complex"/>
    <property type="evidence" value="ECO:0007669"/>
    <property type="project" value="TreeGrafter"/>
</dbReference>
<evidence type="ECO:0000256" key="1">
    <source>
        <dbReference type="ARBA" id="ARBA00022443"/>
    </source>
</evidence>
<dbReference type="CDD" id="cd07599">
    <property type="entry name" value="BAR_Rvs167p"/>
    <property type="match status" value="1"/>
</dbReference>
<dbReference type="EMBL" id="ML978732">
    <property type="protein sequence ID" value="KAF2085223.1"/>
    <property type="molecule type" value="Genomic_DNA"/>
</dbReference>
<evidence type="ECO:0000313" key="7">
    <source>
        <dbReference type="EMBL" id="KAF2085223.1"/>
    </source>
</evidence>
<dbReference type="Proteomes" id="UP000799776">
    <property type="component" value="Unassembled WGS sequence"/>
</dbReference>
<dbReference type="InterPro" id="IPR046982">
    <property type="entry name" value="BIN3/RVS161-like"/>
</dbReference>
<feature type="domain" description="BAR" evidence="6">
    <location>
        <begin position="6"/>
        <end position="262"/>
    </location>
</feature>
<dbReference type="PROSITE" id="PS51021">
    <property type="entry name" value="BAR"/>
    <property type="match status" value="1"/>
</dbReference>
<dbReference type="Gene3D" id="2.30.30.40">
    <property type="entry name" value="SH3 Domains"/>
    <property type="match status" value="1"/>
</dbReference>
<evidence type="ECO:0000259" key="5">
    <source>
        <dbReference type="PROSITE" id="PS50002"/>
    </source>
</evidence>
<dbReference type="OrthoDB" id="10255128at2759"/>